<comment type="caution">
    <text evidence="6">The sequence shown here is derived from an EMBL/GenBank/DDBJ whole genome shotgun (WGS) entry which is preliminary data.</text>
</comment>
<dbReference type="Gene3D" id="3.40.50.800">
    <property type="entry name" value="Anticodon-binding domain"/>
    <property type="match status" value="1"/>
</dbReference>
<keyword evidence="7" id="KW-1185">Reference proteome</keyword>
<keyword evidence="4" id="KW-0030">Aminoacyl-tRNA synthetase</keyword>
<evidence type="ECO:0000313" key="7">
    <source>
        <dbReference type="Proteomes" id="UP000654367"/>
    </source>
</evidence>
<keyword evidence="2" id="KW-0067">ATP-binding</keyword>
<proteinExistence type="predicted"/>
<dbReference type="Pfam" id="PF03129">
    <property type="entry name" value="HGTP_anticodon"/>
    <property type="match status" value="1"/>
</dbReference>
<keyword evidence="3" id="KW-0648">Protein biosynthesis</keyword>
<dbReference type="EMBL" id="BMQV01000060">
    <property type="protein sequence ID" value="GGP68551.1"/>
    <property type="molecule type" value="Genomic_DNA"/>
</dbReference>
<keyword evidence="1" id="KW-0436">Ligase</keyword>
<feature type="domain" description="Anticodon-binding" evidence="5">
    <location>
        <begin position="4"/>
        <end position="70"/>
    </location>
</feature>
<evidence type="ECO:0000313" key="6">
    <source>
        <dbReference type="EMBL" id="GGP68551.1"/>
    </source>
</evidence>
<evidence type="ECO:0000256" key="3">
    <source>
        <dbReference type="ARBA" id="ARBA00022917"/>
    </source>
</evidence>
<evidence type="ECO:0000256" key="4">
    <source>
        <dbReference type="ARBA" id="ARBA00023146"/>
    </source>
</evidence>
<evidence type="ECO:0000256" key="1">
    <source>
        <dbReference type="ARBA" id="ARBA00022598"/>
    </source>
</evidence>
<dbReference type="InterPro" id="IPR004154">
    <property type="entry name" value="Anticodon-bd"/>
</dbReference>
<protein>
    <recommendedName>
        <fullName evidence="5">Anticodon-binding domain-containing protein</fullName>
    </recommendedName>
</protein>
<name>A0ABQ2QCG6_9GAMM</name>
<keyword evidence="2" id="KW-0547">Nucleotide-binding</keyword>
<reference evidence="7" key="1">
    <citation type="journal article" date="2019" name="Int. J. Syst. Evol. Microbiol.">
        <title>The Global Catalogue of Microorganisms (GCM) 10K type strain sequencing project: providing services to taxonomists for standard genome sequencing and annotation.</title>
        <authorList>
            <consortium name="The Broad Institute Genomics Platform"/>
            <consortium name="The Broad Institute Genome Sequencing Center for Infectious Disease"/>
            <person name="Wu L."/>
            <person name="Ma J."/>
        </authorList>
    </citation>
    <scope>NUCLEOTIDE SEQUENCE [LARGE SCALE GENOMIC DNA]</scope>
    <source>
        <strain evidence="7">JCM 32304</strain>
    </source>
</reference>
<organism evidence="6 7">
    <name type="scientific">Shewanella saliphila</name>
    <dbReference type="NCBI Taxonomy" id="2282698"/>
    <lineage>
        <taxon>Bacteria</taxon>
        <taxon>Pseudomonadati</taxon>
        <taxon>Pseudomonadota</taxon>
        <taxon>Gammaproteobacteria</taxon>
        <taxon>Alteromonadales</taxon>
        <taxon>Shewanellaceae</taxon>
        <taxon>Shewanella</taxon>
    </lineage>
</organism>
<sequence length="87" mass="10003">MTMNVEVLLDDRKERPGVMLKDIELIGIPHIIIIIIGDKKLSRGQFEYTNRRSGDTEAVAMEIVLEHIKTKLSKVYTPVIFYIFIGK</sequence>
<evidence type="ECO:0000259" key="5">
    <source>
        <dbReference type="Pfam" id="PF03129"/>
    </source>
</evidence>
<evidence type="ECO:0000256" key="2">
    <source>
        <dbReference type="ARBA" id="ARBA00022840"/>
    </source>
</evidence>
<dbReference type="Proteomes" id="UP000654367">
    <property type="component" value="Unassembled WGS sequence"/>
</dbReference>
<gene>
    <name evidence="6" type="ORF">GCM10009409_36830</name>
</gene>
<dbReference type="SUPFAM" id="SSF52954">
    <property type="entry name" value="Class II aaRS ABD-related"/>
    <property type="match status" value="1"/>
</dbReference>
<dbReference type="InterPro" id="IPR036621">
    <property type="entry name" value="Anticodon-bd_dom_sf"/>
</dbReference>
<accession>A0ABQ2QCG6</accession>